<feature type="transmembrane region" description="Helical" evidence="1">
    <location>
        <begin position="116"/>
        <end position="138"/>
    </location>
</feature>
<sequence>MNAKNFKNNYLRFLVAGFVALFLNIIWEFSHHYLYIDLSGIPKYFHLIIASFADMIIVLGVFATVSLKNKNLNWLRNPRKSDYLMVISMGLIVAIFVEIINLKLGRWEYTSAMPTLFGIGISPLTQLALTGIISLIFVKKSDNKIQDK</sequence>
<dbReference type="EMBL" id="PFER01000004">
    <property type="protein sequence ID" value="PJE73977.1"/>
    <property type="molecule type" value="Genomic_DNA"/>
</dbReference>
<feature type="transmembrane region" description="Helical" evidence="1">
    <location>
        <begin position="47"/>
        <end position="67"/>
    </location>
</feature>
<keyword evidence="1" id="KW-1133">Transmembrane helix</keyword>
<keyword evidence="1" id="KW-0812">Transmembrane</keyword>
<proteinExistence type="predicted"/>
<organism evidence="2 3">
    <name type="scientific">Candidatus Terrybacteria bacterium CG10_big_fil_rev_8_21_14_0_10_41_10</name>
    <dbReference type="NCBI Taxonomy" id="1975026"/>
    <lineage>
        <taxon>Bacteria</taxon>
        <taxon>Candidatus Terryibacteriota</taxon>
    </lineage>
</organism>
<reference evidence="3" key="1">
    <citation type="submission" date="2017-09" db="EMBL/GenBank/DDBJ databases">
        <title>Depth-based differentiation of microbial function through sediment-hosted aquifers and enrichment of novel symbionts in the deep terrestrial subsurface.</title>
        <authorList>
            <person name="Probst A.J."/>
            <person name="Ladd B."/>
            <person name="Jarett J.K."/>
            <person name="Geller-Mcgrath D.E."/>
            <person name="Sieber C.M.K."/>
            <person name="Emerson J.B."/>
            <person name="Anantharaman K."/>
            <person name="Thomas B.C."/>
            <person name="Malmstrom R."/>
            <person name="Stieglmeier M."/>
            <person name="Klingl A."/>
            <person name="Woyke T."/>
            <person name="Ryan C.M."/>
            <person name="Banfield J.F."/>
        </authorList>
    </citation>
    <scope>NUCLEOTIDE SEQUENCE [LARGE SCALE GENOMIC DNA]</scope>
</reference>
<feature type="transmembrane region" description="Helical" evidence="1">
    <location>
        <begin position="9"/>
        <end position="27"/>
    </location>
</feature>
<gene>
    <name evidence="2" type="ORF">COV02_00275</name>
</gene>
<name>A0A2M8LBH2_9BACT</name>
<keyword evidence="1" id="KW-0472">Membrane</keyword>
<dbReference type="Proteomes" id="UP000230959">
    <property type="component" value="Unassembled WGS sequence"/>
</dbReference>
<comment type="caution">
    <text evidence="2">The sequence shown here is derived from an EMBL/GenBank/DDBJ whole genome shotgun (WGS) entry which is preliminary data.</text>
</comment>
<feature type="transmembrane region" description="Helical" evidence="1">
    <location>
        <begin position="83"/>
        <end position="104"/>
    </location>
</feature>
<evidence type="ECO:0000313" key="3">
    <source>
        <dbReference type="Proteomes" id="UP000230959"/>
    </source>
</evidence>
<evidence type="ECO:0000313" key="2">
    <source>
        <dbReference type="EMBL" id="PJE73977.1"/>
    </source>
</evidence>
<accession>A0A2M8LBH2</accession>
<evidence type="ECO:0000256" key="1">
    <source>
        <dbReference type="SAM" id="Phobius"/>
    </source>
</evidence>
<dbReference type="AlphaFoldDB" id="A0A2M8LBH2"/>
<protein>
    <submittedName>
        <fullName evidence="2">Uncharacterized protein</fullName>
    </submittedName>
</protein>